<evidence type="ECO:0000313" key="3">
    <source>
        <dbReference type="Proteomes" id="UP001160390"/>
    </source>
</evidence>
<organism evidence="2 3">
    <name type="scientific">Clonostachys chloroleuca</name>
    <dbReference type="NCBI Taxonomy" id="1926264"/>
    <lineage>
        <taxon>Eukaryota</taxon>
        <taxon>Fungi</taxon>
        <taxon>Dikarya</taxon>
        <taxon>Ascomycota</taxon>
        <taxon>Pezizomycotina</taxon>
        <taxon>Sordariomycetes</taxon>
        <taxon>Hypocreomycetidae</taxon>
        <taxon>Hypocreales</taxon>
        <taxon>Bionectriaceae</taxon>
        <taxon>Clonostachys</taxon>
    </lineage>
</organism>
<protein>
    <submittedName>
        <fullName evidence="2">Uncharacterized protein</fullName>
    </submittedName>
</protein>
<dbReference type="EMBL" id="CABFNP030000690">
    <property type="protein sequence ID" value="CAI6079024.1"/>
    <property type="molecule type" value="Genomic_DNA"/>
</dbReference>
<gene>
    <name evidence="2" type="ORF">CCHLO57077_00015215</name>
</gene>
<sequence length="126" mass="14325">MEQGYLFKVWWLVGVLDLILETVHIVYILVGWGKRDAVGVYTCNAFRIRCIHIFMLCGFVKIEKLNLHILKNAHKLAPKAGFNGAQILINAELKLLSNRSGKLLPENSSYRDISWLAKSRLLDANS</sequence>
<evidence type="ECO:0000313" key="2">
    <source>
        <dbReference type="EMBL" id="CAI6079024.1"/>
    </source>
</evidence>
<reference evidence="2" key="1">
    <citation type="submission" date="2023-01" db="EMBL/GenBank/DDBJ databases">
        <authorList>
            <person name="Piombo E."/>
        </authorList>
    </citation>
    <scope>NUCLEOTIDE SEQUENCE</scope>
</reference>
<dbReference type="Proteomes" id="UP001160390">
    <property type="component" value="Unassembled WGS sequence"/>
</dbReference>
<keyword evidence="3" id="KW-1185">Reference proteome</keyword>
<keyword evidence="1" id="KW-0812">Transmembrane</keyword>
<dbReference type="AlphaFoldDB" id="A0AA35LUE4"/>
<keyword evidence="1" id="KW-0472">Membrane</keyword>
<evidence type="ECO:0000256" key="1">
    <source>
        <dbReference type="SAM" id="Phobius"/>
    </source>
</evidence>
<accession>A0AA35LUE4</accession>
<proteinExistence type="predicted"/>
<comment type="caution">
    <text evidence="2">The sequence shown here is derived from an EMBL/GenBank/DDBJ whole genome shotgun (WGS) entry which is preliminary data.</text>
</comment>
<name>A0AA35LUE4_9HYPO</name>
<feature type="transmembrane region" description="Helical" evidence="1">
    <location>
        <begin position="9"/>
        <end position="32"/>
    </location>
</feature>
<keyword evidence="1" id="KW-1133">Transmembrane helix</keyword>